<feature type="transmembrane region" description="Helical" evidence="1">
    <location>
        <begin position="35"/>
        <end position="60"/>
    </location>
</feature>
<sequence>MIETPGMQYAMWAHNHSLEPQQPDTHNLLGLQSTALGLVAVGVSMTLNLLVVAGVLSMLWDGKQRPGTPIAILPLPGLISEA</sequence>
<dbReference type="AlphaFoldDB" id="A0A1H4R4Y5"/>
<evidence type="ECO:0000313" key="3">
    <source>
        <dbReference type="Proteomes" id="UP000183208"/>
    </source>
</evidence>
<dbReference type="RefSeq" id="WP_074816405.1">
    <property type="nucleotide sequence ID" value="NZ_FNTI01000001.1"/>
</dbReference>
<dbReference type="Proteomes" id="UP000183208">
    <property type="component" value="Unassembled WGS sequence"/>
</dbReference>
<name>A0A1H4R4Y5_9BRAD</name>
<dbReference type="OrthoDB" id="7907411at2"/>
<gene>
    <name evidence="2" type="ORF">SAMN05444171_1028</name>
</gene>
<keyword evidence="1" id="KW-1133">Transmembrane helix</keyword>
<dbReference type="EMBL" id="FNTI01000001">
    <property type="protein sequence ID" value="SEC26970.1"/>
    <property type="molecule type" value="Genomic_DNA"/>
</dbReference>
<organism evidence="2 3">
    <name type="scientific">Bradyrhizobium lablabi</name>
    <dbReference type="NCBI Taxonomy" id="722472"/>
    <lineage>
        <taxon>Bacteria</taxon>
        <taxon>Pseudomonadati</taxon>
        <taxon>Pseudomonadota</taxon>
        <taxon>Alphaproteobacteria</taxon>
        <taxon>Hyphomicrobiales</taxon>
        <taxon>Nitrobacteraceae</taxon>
        <taxon>Bradyrhizobium</taxon>
    </lineage>
</organism>
<evidence type="ECO:0000256" key="1">
    <source>
        <dbReference type="SAM" id="Phobius"/>
    </source>
</evidence>
<keyword evidence="1" id="KW-0472">Membrane</keyword>
<reference evidence="2 3" key="1">
    <citation type="submission" date="2016-10" db="EMBL/GenBank/DDBJ databases">
        <authorList>
            <person name="de Groot N.N."/>
        </authorList>
    </citation>
    <scope>NUCLEOTIDE SEQUENCE [LARGE SCALE GENOMIC DNA]</scope>
    <source>
        <strain evidence="2 3">GAS522</strain>
    </source>
</reference>
<evidence type="ECO:0000313" key="2">
    <source>
        <dbReference type="EMBL" id="SEC26970.1"/>
    </source>
</evidence>
<protein>
    <submittedName>
        <fullName evidence="2">Uncharacterized protein</fullName>
    </submittedName>
</protein>
<keyword evidence="1" id="KW-0812">Transmembrane</keyword>
<accession>A0A1H4R4Y5</accession>
<proteinExistence type="predicted"/>